<evidence type="ECO:0000256" key="4">
    <source>
        <dbReference type="HAMAP-Rule" id="MF_00214"/>
    </source>
</evidence>
<feature type="binding site" evidence="4">
    <location>
        <begin position="51"/>
        <end position="53"/>
    </location>
    <ligand>
        <name>3-dehydroquinate</name>
        <dbReference type="ChEBI" id="CHEBI:32364"/>
    </ligand>
</feature>
<evidence type="ECO:0000313" key="6">
    <source>
        <dbReference type="Proteomes" id="UP000539642"/>
    </source>
</evidence>
<comment type="caution">
    <text evidence="5">The sequence shown here is derived from an EMBL/GenBank/DDBJ whole genome shotgun (WGS) entry which is preliminary data.</text>
</comment>
<evidence type="ECO:0000313" key="5">
    <source>
        <dbReference type="EMBL" id="MBB5346625.1"/>
    </source>
</evidence>
<gene>
    <name evidence="4" type="primary">aroD</name>
    <name evidence="5" type="ORF">HNQ81_000332</name>
</gene>
<keyword evidence="4" id="KW-0028">Amino-acid biosynthesis</keyword>
<dbReference type="SUPFAM" id="SSF51569">
    <property type="entry name" value="Aldolase"/>
    <property type="match status" value="1"/>
</dbReference>
<dbReference type="InterPro" id="IPR013785">
    <property type="entry name" value="Aldolase_TIM"/>
</dbReference>
<proteinExistence type="inferred from homology"/>
<sequence>MRQQSRKQIRIRNVVIGGPLPLICLPLVAATRAELIAQAQGLAALQPDLVEWRADGFGAVEDVAACLSALDELRRTIGEMPLIFTCRIDREGGMRTLAPAKRLEIIVAAIASGAVDLVDIELGNGREFIDAVRQHTRANRVALILSYHNFKETPDETFIYNTLLAAWQAGADIPKLAVMPREYRDVLVLLSATDRARNSVIDSPLVTISMGEQGAVSRVAGGLFGSDITFAVGTAASAPGQIPIAQLRSGMAVLFGNRQGA</sequence>
<evidence type="ECO:0000256" key="3">
    <source>
        <dbReference type="ARBA" id="ARBA00023270"/>
    </source>
</evidence>
<keyword evidence="2 4" id="KW-0456">Lyase</keyword>
<dbReference type="InterPro" id="IPR001381">
    <property type="entry name" value="DHquinase_I"/>
</dbReference>
<dbReference type="EC" id="4.2.1.10" evidence="4"/>
<evidence type="ECO:0000256" key="1">
    <source>
        <dbReference type="ARBA" id="ARBA00001864"/>
    </source>
</evidence>
<dbReference type="GO" id="GO:0046279">
    <property type="term" value="P:3,4-dihydroxybenzoate biosynthetic process"/>
    <property type="evidence" value="ECO:0007669"/>
    <property type="project" value="TreeGrafter"/>
</dbReference>
<dbReference type="FunFam" id="3.20.20.70:FF:000047">
    <property type="entry name" value="3-dehydroquinate dehydratase"/>
    <property type="match status" value="1"/>
</dbReference>
<keyword evidence="4" id="KW-0057">Aromatic amino acid biosynthesis</keyword>
<reference evidence="5 6" key="1">
    <citation type="submission" date="2020-08" db="EMBL/GenBank/DDBJ databases">
        <title>Genomic Encyclopedia of Type Strains, Phase IV (KMG-IV): sequencing the most valuable type-strain genomes for metagenomic binning, comparative biology and taxonomic classification.</title>
        <authorList>
            <person name="Goeker M."/>
        </authorList>
    </citation>
    <scope>NUCLEOTIDE SEQUENCE [LARGE SCALE GENOMIC DNA]</scope>
    <source>
        <strain evidence="5 6">DSM 28570</strain>
    </source>
</reference>
<feature type="binding site" evidence="4">
    <location>
        <position position="218"/>
    </location>
    <ligand>
        <name>3-dehydroquinate</name>
        <dbReference type="ChEBI" id="CHEBI:32364"/>
    </ligand>
</feature>
<dbReference type="GO" id="GO:0009073">
    <property type="term" value="P:aromatic amino acid family biosynthetic process"/>
    <property type="evidence" value="ECO:0007669"/>
    <property type="project" value="UniProtKB-KW"/>
</dbReference>
<dbReference type="PROSITE" id="PS01028">
    <property type="entry name" value="DEHYDROQUINASE_I"/>
    <property type="match status" value="1"/>
</dbReference>
<dbReference type="InterPro" id="IPR018508">
    <property type="entry name" value="3-dehydroquinate_DH_AS"/>
</dbReference>
<dbReference type="NCBIfam" id="TIGR01093">
    <property type="entry name" value="aroD"/>
    <property type="match status" value="1"/>
</dbReference>
<keyword evidence="6" id="KW-1185">Reference proteome</keyword>
<comment type="function">
    <text evidence="4">Involved in the third step of the chorismate pathway, which leads to the biosynthesis of aromatic amino acids. Catalyzes the cis-dehydration of 3-dehydroquinate (DHQ) and introduces the first double bond of the aromatic ring to yield 3-dehydroshikimate.</text>
</comment>
<dbReference type="Pfam" id="PF01487">
    <property type="entry name" value="DHquinase_I"/>
    <property type="match status" value="1"/>
</dbReference>
<dbReference type="CDD" id="cd00502">
    <property type="entry name" value="DHQase_I"/>
    <property type="match status" value="1"/>
</dbReference>
<dbReference type="PANTHER" id="PTHR43699">
    <property type="entry name" value="3-DEHYDROQUINATE DEHYDRATASE"/>
    <property type="match status" value="1"/>
</dbReference>
<dbReference type="Gene3D" id="3.20.20.70">
    <property type="entry name" value="Aldolase class I"/>
    <property type="match status" value="1"/>
</dbReference>
<dbReference type="AlphaFoldDB" id="A0A840ULZ8"/>
<comment type="caution">
    <text evidence="4">Lacks conserved residue(s) required for the propagation of feature annotation.</text>
</comment>
<accession>A0A840ULZ8</accession>
<feature type="active site" description="Schiff-base intermediate with substrate" evidence="4">
    <location>
        <position position="175"/>
    </location>
</feature>
<feature type="binding site" evidence="4">
    <location>
        <position position="237"/>
    </location>
    <ligand>
        <name>3-dehydroquinate</name>
        <dbReference type="ChEBI" id="CHEBI:32364"/>
    </ligand>
</feature>
<dbReference type="Proteomes" id="UP000539642">
    <property type="component" value="Unassembled WGS sequence"/>
</dbReference>
<feature type="binding site" evidence="4">
    <location>
        <position position="87"/>
    </location>
    <ligand>
        <name>3-dehydroquinate</name>
        <dbReference type="ChEBI" id="CHEBI:32364"/>
    </ligand>
</feature>
<feature type="binding site" evidence="4">
    <location>
        <position position="241"/>
    </location>
    <ligand>
        <name>3-dehydroquinate</name>
        <dbReference type="ChEBI" id="CHEBI:32364"/>
    </ligand>
</feature>
<dbReference type="GO" id="GO:0009423">
    <property type="term" value="P:chorismate biosynthetic process"/>
    <property type="evidence" value="ECO:0007669"/>
    <property type="project" value="UniProtKB-UniRule"/>
</dbReference>
<comment type="similarity">
    <text evidence="4">Belongs to the type-I 3-dehydroquinase family.</text>
</comment>
<comment type="subunit">
    <text evidence="4">Homodimer.</text>
</comment>
<evidence type="ECO:0000256" key="2">
    <source>
        <dbReference type="ARBA" id="ARBA00023239"/>
    </source>
</evidence>
<dbReference type="RefSeq" id="WP_183347620.1">
    <property type="nucleotide sequence ID" value="NZ_JACHEO010000001.1"/>
</dbReference>
<name>A0A840ULZ8_9BACT</name>
<dbReference type="HAMAP" id="MF_00214">
    <property type="entry name" value="AroD"/>
    <property type="match status" value="1"/>
</dbReference>
<dbReference type="UniPathway" id="UPA00053">
    <property type="reaction ID" value="UER00086"/>
</dbReference>
<feature type="active site" description="Proton donor/acceptor" evidence="4">
    <location>
        <position position="148"/>
    </location>
</feature>
<protein>
    <recommendedName>
        <fullName evidence="4">3-dehydroquinate dehydratase</fullName>
        <shortName evidence="4">3-dehydroquinase</shortName>
        <ecNumber evidence="4">4.2.1.10</ecNumber>
    </recommendedName>
    <alternativeName>
        <fullName evidence="4">Type I DHQase</fullName>
    </alternativeName>
    <alternativeName>
        <fullName evidence="4">Type I dehydroquinase</fullName>
        <shortName evidence="4">DHQ1</shortName>
    </alternativeName>
</protein>
<dbReference type="PANTHER" id="PTHR43699:SF1">
    <property type="entry name" value="3-DEHYDROQUINATE DEHYDRATASE"/>
    <property type="match status" value="1"/>
</dbReference>
<dbReference type="InterPro" id="IPR050146">
    <property type="entry name" value="Type-I_3-dehydroquinase"/>
</dbReference>
<comment type="pathway">
    <text evidence="4">Metabolic intermediate biosynthesis; chorismate biosynthesis; chorismate from D-erythrose 4-phosphate and phosphoenolpyruvate: step 3/7.</text>
</comment>
<keyword evidence="3 4" id="KW-0704">Schiff base</keyword>
<comment type="catalytic activity">
    <reaction evidence="1 4">
        <text>3-dehydroquinate = 3-dehydroshikimate + H2O</text>
        <dbReference type="Rhea" id="RHEA:21096"/>
        <dbReference type="ChEBI" id="CHEBI:15377"/>
        <dbReference type="ChEBI" id="CHEBI:16630"/>
        <dbReference type="ChEBI" id="CHEBI:32364"/>
        <dbReference type="EC" id="4.2.1.10"/>
    </reaction>
</comment>
<organism evidence="5 6">
    <name type="scientific">Desulfoprunum benzoelyticum</name>
    <dbReference type="NCBI Taxonomy" id="1506996"/>
    <lineage>
        <taxon>Bacteria</taxon>
        <taxon>Pseudomonadati</taxon>
        <taxon>Thermodesulfobacteriota</taxon>
        <taxon>Desulfobulbia</taxon>
        <taxon>Desulfobulbales</taxon>
        <taxon>Desulfobulbaceae</taxon>
        <taxon>Desulfoprunum</taxon>
    </lineage>
</organism>
<dbReference type="GO" id="GO:0008652">
    <property type="term" value="P:amino acid biosynthetic process"/>
    <property type="evidence" value="ECO:0007669"/>
    <property type="project" value="UniProtKB-KW"/>
</dbReference>
<dbReference type="EMBL" id="JACHEO010000001">
    <property type="protein sequence ID" value="MBB5346625.1"/>
    <property type="molecule type" value="Genomic_DNA"/>
</dbReference>
<dbReference type="GO" id="GO:0003855">
    <property type="term" value="F:3-dehydroquinate dehydratase activity"/>
    <property type="evidence" value="ECO:0007669"/>
    <property type="project" value="UniProtKB-UniRule"/>
</dbReference>